<dbReference type="AlphaFoldDB" id="A0A2G8KD99"/>
<keyword evidence="3" id="KW-1185">Reference proteome</keyword>
<dbReference type="OrthoDB" id="6110546at2759"/>
<dbReference type="InterPro" id="IPR036397">
    <property type="entry name" value="RNaseH_sf"/>
</dbReference>
<protein>
    <recommendedName>
        <fullName evidence="1">Integrase zinc-binding domain-containing protein</fullName>
    </recommendedName>
</protein>
<dbReference type="PANTHER" id="PTHR37984">
    <property type="entry name" value="PROTEIN CBG26694"/>
    <property type="match status" value="1"/>
</dbReference>
<evidence type="ECO:0000313" key="3">
    <source>
        <dbReference type="Proteomes" id="UP000230750"/>
    </source>
</evidence>
<dbReference type="Gene3D" id="3.30.420.10">
    <property type="entry name" value="Ribonuclease H-like superfamily/Ribonuclease H"/>
    <property type="match status" value="1"/>
</dbReference>
<dbReference type="InterPro" id="IPR041588">
    <property type="entry name" value="Integrase_H2C2"/>
</dbReference>
<sequence length="220" mass="24656">MLRDTGANLTLILSGMLPLSQETYTGQDELIKGVPGGQEAVTEEELPSVSVGFYLKHGVLMRKWRPRDVSSNDEWRTIHQIVVPPVYRKGILSVAHDTPFAGHLGVTKTYNRILENFFWPGLRSAVADYCKSCHACQIVGKPNQKIPKAPLKPIPAFEEPFSRVIVDCVGPLPKTRSGHEYLLTIMCASTRFPEAIPLRNIKAKTISTALLEVFYYVWFT</sequence>
<name>A0A2G8KD99_STIJA</name>
<dbReference type="Proteomes" id="UP000230750">
    <property type="component" value="Unassembled WGS sequence"/>
</dbReference>
<dbReference type="InterPro" id="IPR012337">
    <property type="entry name" value="RNaseH-like_sf"/>
</dbReference>
<dbReference type="SUPFAM" id="SSF53098">
    <property type="entry name" value="Ribonuclease H-like"/>
    <property type="match status" value="1"/>
</dbReference>
<proteinExistence type="predicted"/>
<dbReference type="STRING" id="307972.A0A2G8KD99"/>
<comment type="caution">
    <text evidence="2">The sequence shown here is derived from an EMBL/GenBank/DDBJ whole genome shotgun (WGS) entry which is preliminary data.</text>
</comment>
<accession>A0A2G8KD99</accession>
<gene>
    <name evidence="2" type="ORF">BSL78_17136</name>
</gene>
<dbReference type="GO" id="GO:0003676">
    <property type="term" value="F:nucleic acid binding"/>
    <property type="evidence" value="ECO:0007669"/>
    <property type="project" value="InterPro"/>
</dbReference>
<dbReference type="Gene3D" id="1.10.340.70">
    <property type="match status" value="1"/>
</dbReference>
<dbReference type="EMBL" id="MRZV01000672">
    <property type="protein sequence ID" value="PIK45984.1"/>
    <property type="molecule type" value="Genomic_DNA"/>
</dbReference>
<dbReference type="InterPro" id="IPR050951">
    <property type="entry name" value="Retrovirus_Pol_polyprotein"/>
</dbReference>
<evidence type="ECO:0000259" key="1">
    <source>
        <dbReference type="Pfam" id="PF17921"/>
    </source>
</evidence>
<dbReference type="FunFam" id="1.10.340.70:FF:000001">
    <property type="entry name" value="Retrovirus-related Pol polyprotein from transposon gypsy-like Protein"/>
    <property type="match status" value="1"/>
</dbReference>
<evidence type="ECO:0000313" key="2">
    <source>
        <dbReference type="EMBL" id="PIK45984.1"/>
    </source>
</evidence>
<dbReference type="PANTHER" id="PTHR37984:SF15">
    <property type="entry name" value="INTEGRASE CATALYTIC DOMAIN-CONTAINING PROTEIN"/>
    <property type="match status" value="1"/>
</dbReference>
<dbReference type="Pfam" id="PF17921">
    <property type="entry name" value="Integrase_H2C2"/>
    <property type="match status" value="1"/>
</dbReference>
<organism evidence="2 3">
    <name type="scientific">Stichopus japonicus</name>
    <name type="common">Sea cucumber</name>
    <dbReference type="NCBI Taxonomy" id="307972"/>
    <lineage>
        <taxon>Eukaryota</taxon>
        <taxon>Metazoa</taxon>
        <taxon>Echinodermata</taxon>
        <taxon>Eleutherozoa</taxon>
        <taxon>Echinozoa</taxon>
        <taxon>Holothuroidea</taxon>
        <taxon>Aspidochirotacea</taxon>
        <taxon>Aspidochirotida</taxon>
        <taxon>Stichopodidae</taxon>
        <taxon>Apostichopus</taxon>
    </lineage>
</organism>
<reference evidence="2 3" key="1">
    <citation type="journal article" date="2017" name="PLoS Biol.">
        <title>The sea cucumber genome provides insights into morphological evolution and visceral regeneration.</title>
        <authorList>
            <person name="Zhang X."/>
            <person name="Sun L."/>
            <person name="Yuan J."/>
            <person name="Sun Y."/>
            <person name="Gao Y."/>
            <person name="Zhang L."/>
            <person name="Li S."/>
            <person name="Dai H."/>
            <person name="Hamel J.F."/>
            <person name="Liu C."/>
            <person name="Yu Y."/>
            <person name="Liu S."/>
            <person name="Lin W."/>
            <person name="Guo K."/>
            <person name="Jin S."/>
            <person name="Xu P."/>
            <person name="Storey K.B."/>
            <person name="Huan P."/>
            <person name="Zhang T."/>
            <person name="Zhou Y."/>
            <person name="Zhang J."/>
            <person name="Lin C."/>
            <person name="Li X."/>
            <person name="Xing L."/>
            <person name="Huo D."/>
            <person name="Sun M."/>
            <person name="Wang L."/>
            <person name="Mercier A."/>
            <person name="Li F."/>
            <person name="Yang H."/>
            <person name="Xiang J."/>
        </authorList>
    </citation>
    <scope>NUCLEOTIDE SEQUENCE [LARGE SCALE GENOMIC DNA]</scope>
    <source>
        <strain evidence="2">Shaxun</strain>
        <tissue evidence="2">Muscle</tissue>
    </source>
</reference>
<feature type="domain" description="Integrase zinc-binding" evidence="1">
    <location>
        <begin position="83"/>
        <end position="139"/>
    </location>
</feature>